<keyword evidence="2" id="KW-1185">Reference proteome</keyword>
<accession>B0D4X3</accession>
<sequence length="55" mass="6405">MERSNLQKAALIQTRKELADTEATFEDQLKGLEEKIKVSHKVLLQRVAKKEKRNL</sequence>
<dbReference type="InParanoid" id="B0D4X3"/>
<gene>
    <name evidence="1" type="ORF">LACBIDRAFT_317323</name>
</gene>
<name>B0D4X3_LACBS</name>
<evidence type="ECO:0000313" key="2">
    <source>
        <dbReference type="Proteomes" id="UP000001194"/>
    </source>
</evidence>
<dbReference type="KEGG" id="lbc:LACBIDRAFT_317323"/>
<dbReference type="AlphaFoldDB" id="B0D4X3"/>
<dbReference type="EMBL" id="DS547097">
    <property type="protein sequence ID" value="EDR10417.1"/>
    <property type="molecule type" value="Genomic_DNA"/>
</dbReference>
<organism evidence="2">
    <name type="scientific">Laccaria bicolor (strain S238N-H82 / ATCC MYA-4686)</name>
    <name type="common">Bicoloured deceiver</name>
    <name type="synonym">Laccaria laccata var. bicolor</name>
    <dbReference type="NCBI Taxonomy" id="486041"/>
    <lineage>
        <taxon>Eukaryota</taxon>
        <taxon>Fungi</taxon>
        <taxon>Dikarya</taxon>
        <taxon>Basidiomycota</taxon>
        <taxon>Agaricomycotina</taxon>
        <taxon>Agaricomycetes</taxon>
        <taxon>Agaricomycetidae</taxon>
        <taxon>Agaricales</taxon>
        <taxon>Agaricineae</taxon>
        <taxon>Hydnangiaceae</taxon>
        <taxon>Laccaria</taxon>
    </lineage>
</organism>
<dbReference type="HOGENOM" id="CLU_3032743_0_0_1"/>
<dbReference type="GeneID" id="6074379"/>
<protein>
    <submittedName>
        <fullName evidence="1">Predicted protein</fullName>
    </submittedName>
</protein>
<proteinExistence type="predicted"/>
<dbReference type="Proteomes" id="UP000001194">
    <property type="component" value="Unassembled WGS sequence"/>
</dbReference>
<evidence type="ECO:0000313" key="1">
    <source>
        <dbReference type="EMBL" id="EDR10417.1"/>
    </source>
</evidence>
<reference evidence="1 2" key="1">
    <citation type="journal article" date="2008" name="Nature">
        <title>The genome of Laccaria bicolor provides insights into mycorrhizal symbiosis.</title>
        <authorList>
            <person name="Martin F."/>
            <person name="Aerts A."/>
            <person name="Ahren D."/>
            <person name="Brun A."/>
            <person name="Danchin E.G.J."/>
            <person name="Duchaussoy F."/>
            <person name="Gibon J."/>
            <person name="Kohler A."/>
            <person name="Lindquist E."/>
            <person name="Pereda V."/>
            <person name="Salamov A."/>
            <person name="Shapiro H.J."/>
            <person name="Wuyts J."/>
            <person name="Blaudez D."/>
            <person name="Buee M."/>
            <person name="Brokstein P."/>
            <person name="Canbaeck B."/>
            <person name="Cohen D."/>
            <person name="Courty P.E."/>
            <person name="Coutinho P.M."/>
            <person name="Delaruelle C."/>
            <person name="Detter J.C."/>
            <person name="Deveau A."/>
            <person name="DiFazio S."/>
            <person name="Duplessis S."/>
            <person name="Fraissinet-Tachet L."/>
            <person name="Lucic E."/>
            <person name="Frey-Klett P."/>
            <person name="Fourrey C."/>
            <person name="Feussner I."/>
            <person name="Gay G."/>
            <person name="Grimwood J."/>
            <person name="Hoegger P.J."/>
            <person name="Jain P."/>
            <person name="Kilaru S."/>
            <person name="Labbe J."/>
            <person name="Lin Y.C."/>
            <person name="Legue V."/>
            <person name="Le Tacon F."/>
            <person name="Marmeisse R."/>
            <person name="Melayah D."/>
            <person name="Montanini B."/>
            <person name="Muratet M."/>
            <person name="Nehls U."/>
            <person name="Niculita-Hirzel H."/>
            <person name="Oudot-Le Secq M.P."/>
            <person name="Peter M."/>
            <person name="Quesneville H."/>
            <person name="Rajashekar B."/>
            <person name="Reich M."/>
            <person name="Rouhier N."/>
            <person name="Schmutz J."/>
            <person name="Yin T."/>
            <person name="Chalot M."/>
            <person name="Henrissat B."/>
            <person name="Kuees U."/>
            <person name="Lucas S."/>
            <person name="Van de Peer Y."/>
            <person name="Podila G.K."/>
            <person name="Polle A."/>
            <person name="Pukkila P.J."/>
            <person name="Richardson P.M."/>
            <person name="Rouze P."/>
            <person name="Sanders I.R."/>
            <person name="Stajich J.E."/>
            <person name="Tunlid A."/>
            <person name="Tuskan G."/>
            <person name="Grigoriev I.V."/>
        </authorList>
    </citation>
    <scope>NUCLEOTIDE SEQUENCE [LARGE SCALE GENOMIC DNA]</scope>
    <source>
        <strain evidence="2">S238N-H82 / ATCC MYA-4686</strain>
    </source>
</reference>
<dbReference type="RefSeq" id="XP_001878867.1">
    <property type="nucleotide sequence ID" value="XM_001878832.1"/>
</dbReference>